<keyword evidence="3" id="KW-1185">Reference proteome</keyword>
<dbReference type="Proteomes" id="UP000827092">
    <property type="component" value="Unassembled WGS sequence"/>
</dbReference>
<dbReference type="SUPFAM" id="SSF48726">
    <property type="entry name" value="Immunoglobulin"/>
    <property type="match status" value="1"/>
</dbReference>
<dbReference type="AlphaFoldDB" id="A0AAV6TI09"/>
<evidence type="ECO:0000259" key="1">
    <source>
        <dbReference type="Pfam" id="PF07679"/>
    </source>
</evidence>
<dbReference type="InterPro" id="IPR013783">
    <property type="entry name" value="Ig-like_fold"/>
</dbReference>
<protein>
    <recommendedName>
        <fullName evidence="1">Immunoglobulin I-set domain-containing protein</fullName>
    </recommendedName>
</protein>
<evidence type="ECO:0000313" key="3">
    <source>
        <dbReference type="Proteomes" id="UP000827092"/>
    </source>
</evidence>
<comment type="caution">
    <text evidence="2">The sequence shown here is derived from an EMBL/GenBank/DDBJ whole genome shotgun (WGS) entry which is preliminary data.</text>
</comment>
<feature type="non-terminal residue" evidence="2">
    <location>
        <position position="1"/>
    </location>
</feature>
<organism evidence="2 3">
    <name type="scientific">Oedothorax gibbosus</name>
    <dbReference type="NCBI Taxonomy" id="931172"/>
    <lineage>
        <taxon>Eukaryota</taxon>
        <taxon>Metazoa</taxon>
        <taxon>Ecdysozoa</taxon>
        <taxon>Arthropoda</taxon>
        <taxon>Chelicerata</taxon>
        <taxon>Arachnida</taxon>
        <taxon>Araneae</taxon>
        <taxon>Araneomorphae</taxon>
        <taxon>Entelegynae</taxon>
        <taxon>Araneoidea</taxon>
        <taxon>Linyphiidae</taxon>
        <taxon>Erigoninae</taxon>
        <taxon>Oedothorax</taxon>
    </lineage>
</organism>
<dbReference type="InterPro" id="IPR013098">
    <property type="entry name" value="Ig_I-set"/>
</dbReference>
<feature type="domain" description="Immunoglobulin I-set" evidence="1">
    <location>
        <begin position="12"/>
        <end position="43"/>
    </location>
</feature>
<dbReference type="Pfam" id="PF07679">
    <property type="entry name" value="I-set"/>
    <property type="match status" value="1"/>
</dbReference>
<dbReference type="EMBL" id="JAFNEN010004212">
    <property type="protein sequence ID" value="KAG8171276.1"/>
    <property type="molecule type" value="Genomic_DNA"/>
</dbReference>
<name>A0AAV6TI09_9ARAC</name>
<proteinExistence type="predicted"/>
<gene>
    <name evidence="2" type="ORF">JTE90_027081</name>
</gene>
<reference evidence="2 3" key="1">
    <citation type="journal article" date="2022" name="Nat. Ecol. Evol.">
        <title>A masculinizing supergene underlies an exaggerated male reproductive morph in a spider.</title>
        <authorList>
            <person name="Hendrickx F."/>
            <person name="De Corte Z."/>
            <person name="Sonet G."/>
            <person name="Van Belleghem S.M."/>
            <person name="Kostlbacher S."/>
            <person name="Vangestel C."/>
        </authorList>
    </citation>
    <scope>NUCLEOTIDE SEQUENCE [LARGE SCALE GENOMIC DNA]</scope>
    <source>
        <strain evidence="2">W744_W776</strain>
    </source>
</reference>
<accession>A0AAV6TI09</accession>
<evidence type="ECO:0000313" key="2">
    <source>
        <dbReference type="EMBL" id="KAG8171276.1"/>
    </source>
</evidence>
<dbReference type="Gene3D" id="2.60.40.10">
    <property type="entry name" value="Immunoglobulins"/>
    <property type="match status" value="1"/>
</dbReference>
<dbReference type="InterPro" id="IPR036179">
    <property type="entry name" value="Ig-like_dom_sf"/>
</dbReference>
<sequence>GSKLPFGDRQSVDQRGVVRIHSVRKEDEGIYRCVAVNGRGEKAERPLVLKVVSEYRIWYCFFCVANCR</sequence>